<evidence type="ECO:0000256" key="2">
    <source>
        <dbReference type="ARBA" id="ARBA00045899"/>
    </source>
</evidence>
<reference evidence="5" key="1">
    <citation type="submission" date="2023-06" db="EMBL/GenBank/DDBJ databases">
        <authorList>
            <consortium name="Lawrence Berkeley National Laboratory"/>
            <person name="Ahrendt S."/>
            <person name="Sahu N."/>
            <person name="Indic B."/>
            <person name="Wong-Bajracharya J."/>
            <person name="Merenyi Z."/>
            <person name="Ke H.-M."/>
            <person name="Monk M."/>
            <person name="Kocsube S."/>
            <person name="Drula E."/>
            <person name="Lipzen A."/>
            <person name="Balint B."/>
            <person name="Henrissat B."/>
            <person name="Andreopoulos B."/>
            <person name="Martin F.M."/>
            <person name="Harder C.B."/>
            <person name="Rigling D."/>
            <person name="Ford K.L."/>
            <person name="Foster G.D."/>
            <person name="Pangilinan J."/>
            <person name="Papanicolaou A."/>
            <person name="Barry K."/>
            <person name="LaButti K."/>
            <person name="Viragh M."/>
            <person name="Koriabine M."/>
            <person name="Yan M."/>
            <person name="Riley R."/>
            <person name="Champramary S."/>
            <person name="Plett K.L."/>
            <person name="Tsai I.J."/>
            <person name="Slot J."/>
            <person name="Sipos G."/>
            <person name="Plett J."/>
            <person name="Nagy L.G."/>
            <person name="Grigoriev I.V."/>
        </authorList>
    </citation>
    <scope>NUCLEOTIDE SEQUENCE</scope>
    <source>
        <strain evidence="5">HWK02</strain>
    </source>
</reference>
<dbReference type="Gene3D" id="1.10.1820.10">
    <property type="entry name" value="protein kinase ck2 holoenzyme, chain C, domain 1"/>
    <property type="match status" value="1"/>
</dbReference>
<evidence type="ECO:0000256" key="1">
    <source>
        <dbReference type="ARBA" id="ARBA00006941"/>
    </source>
</evidence>
<gene>
    <name evidence="6" type="ORF">EDD18DRAFT_1383746</name>
    <name evidence="5" type="ORF">EDD18DRAFT_1440848</name>
</gene>
<proteinExistence type="inferred from homology"/>
<evidence type="ECO:0000313" key="7">
    <source>
        <dbReference type="Proteomes" id="UP001175228"/>
    </source>
</evidence>
<dbReference type="PRINTS" id="PR00472">
    <property type="entry name" value="CASNKINASEII"/>
</dbReference>
<comment type="similarity">
    <text evidence="1 3">Belongs to the casein kinase 2 subunit beta family.</text>
</comment>
<dbReference type="AlphaFoldDB" id="A0AA39P8S6"/>
<accession>A0AA39P8S6</accession>
<evidence type="ECO:0000256" key="3">
    <source>
        <dbReference type="RuleBase" id="RU361268"/>
    </source>
</evidence>
<dbReference type="PANTHER" id="PTHR11740:SF39">
    <property type="entry name" value="CASEIN KINASE II SUBUNIT BETA"/>
    <property type="match status" value="1"/>
</dbReference>
<dbReference type="FunFam" id="1.10.1820.10:FF:000005">
    <property type="entry name" value="Casein kinase II subunit beta"/>
    <property type="match status" value="1"/>
</dbReference>
<organism evidence="5 7">
    <name type="scientific">Armillaria luteobubalina</name>
    <dbReference type="NCBI Taxonomy" id="153913"/>
    <lineage>
        <taxon>Eukaryota</taxon>
        <taxon>Fungi</taxon>
        <taxon>Dikarya</taxon>
        <taxon>Basidiomycota</taxon>
        <taxon>Agaricomycotina</taxon>
        <taxon>Agaricomycetes</taxon>
        <taxon>Agaricomycetidae</taxon>
        <taxon>Agaricales</taxon>
        <taxon>Marasmiineae</taxon>
        <taxon>Physalacriaceae</taxon>
        <taxon>Armillaria</taxon>
    </lineage>
</organism>
<dbReference type="PANTHER" id="PTHR11740">
    <property type="entry name" value="CASEIN KINASE II SUBUNIT BETA"/>
    <property type="match status" value="1"/>
</dbReference>
<evidence type="ECO:0000313" key="6">
    <source>
        <dbReference type="EMBL" id="KAK0497153.1"/>
    </source>
</evidence>
<comment type="caution">
    <text evidence="5">The sequence shown here is derived from an EMBL/GenBank/DDBJ whole genome shotgun (WGS) entry which is preliminary data.</text>
</comment>
<dbReference type="FunFam" id="2.20.25.20:FF:000002">
    <property type="entry name" value="Casein kinase II subunit beta"/>
    <property type="match status" value="1"/>
</dbReference>
<dbReference type="SUPFAM" id="SSF57798">
    <property type="entry name" value="Casein kinase II beta subunit"/>
    <property type="match status" value="1"/>
</dbReference>
<feature type="compositionally biased region" description="Basic and acidic residues" evidence="4">
    <location>
        <begin position="205"/>
        <end position="219"/>
    </location>
</feature>
<dbReference type="Pfam" id="PF01214">
    <property type="entry name" value="CK_II_beta"/>
    <property type="match status" value="1"/>
</dbReference>
<sequence>MLHRAVEEISTGSDSDYSSSALLAQWISWFLSSKGNEYFCEVDEDFILDRFNLTGLNNEIVNYPQALDLITDNLDDDIQDDFRASLDVQARLLYGLIHARWIVTTRGLAKMLEKYKRIEFGRCPRVLCQQQPLLPVGLTDVPYEKSVKLYCGRCEDIYSPKSSRHGSIDGAYFGTTFPHLLFLVYPSLIPPKTGPPTEGATSSREGVDPSGRRRRGVREEVQEVVASDGGEGISTASVALKADRYRPRIYGFQVNEIAKLQRWQEAVRDRQVARLEALEARNEV</sequence>
<comment type="subunit">
    <text evidence="3">Tetramer of two alpha and two beta subunits.</text>
</comment>
<dbReference type="GO" id="GO:0034456">
    <property type="term" value="C:UTP-C complex"/>
    <property type="evidence" value="ECO:0007669"/>
    <property type="project" value="TreeGrafter"/>
</dbReference>
<dbReference type="Gene3D" id="2.20.25.20">
    <property type="match status" value="1"/>
</dbReference>
<dbReference type="EMBL" id="JAUEPU010000089">
    <property type="protein sequence ID" value="KAK0479361.1"/>
    <property type="molecule type" value="Genomic_DNA"/>
</dbReference>
<feature type="region of interest" description="Disordered" evidence="4">
    <location>
        <begin position="193"/>
        <end position="219"/>
    </location>
</feature>
<dbReference type="GO" id="GO:0019887">
    <property type="term" value="F:protein kinase regulator activity"/>
    <property type="evidence" value="ECO:0007669"/>
    <property type="project" value="InterPro"/>
</dbReference>
<evidence type="ECO:0000256" key="4">
    <source>
        <dbReference type="SAM" id="MobiDB-lite"/>
    </source>
</evidence>
<dbReference type="InterPro" id="IPR035991">
    <property type="entry name" value="Casein_kinase_II_beta-like"/>
</dbReference>
<dbReference type="InterPro" id="IPR016149">
    <property type="entry name" value="Casein_kin_II_reg-sub_N"/>
</dbReference>
<dbReference type="InterPro" id="IPR000704">
    <property type="entry name" value="Casein_kinase_II_reg-sub"/>
</dbReference>
<dbReference type="GO" id="GO:0006359">
    <property type="term" value="P:regulation of transcription by RNA polymerase III"/>
    <property type="evidence" value="ECO:0007669"/>
    <property type="project" value="TreeGrafter"/>
</dbReference>
<evidence type="ECO:0000313" key="5">
    <source>
        <dbReference type="EMBL" id="KAK0479361.1"/>
    </source>
</evidence>
<protein>
    <recommendedName>
        <fullName evidence="3">Casein kinase II subunit beta</fullName>
        <shortName evidence="3">CK II beta</shortName>
    </recommendedName>
</protein>
<dbReference type="Proteomes" id="UP001175228">
    <property type="component" value="Unassembled WGS sequence"/>
</dbReference>
<dbReference type="SMART" id="SM01085">
    <property type="entry name" value="CK_II_beta"/>
    <property type="match status" value="1"/>
</dbReference>
<dbReference type="GO" id="GO:0005737">
    <property type="term" value="C:cytoplasm"/>
    <property type="evidence" value="ECO:0007669"/>
    <property type="project" value="TreeGrafter"/>
</dbReference>
<keyword evidence="7" id="KW-1185">Reference proteome</keyword>
<comment type="function">
    <text evidence="2 3">Regulatory subunit of casein kinase II/CK2. As part of the kinase complex regulates the basal catalytic activity of the alpha subunit a constitutively active serine/threonine-protein kinase that phosphorylates a large number of substrates containing acidic residues C-terminal to the phosphorylated serine or threonine.</text>
</comment>
<dbReference type="EMBL" id="JAUEPU010000013">
    <property type="protein sequence ID" value="KAK0497153.1"/>
    <property type="molecule type" value="Genomic_DNA"/>
</dbReference>
<name>A0AA39P8S6_9AGAR</name>
<dbReference type="GO" id="GO:0005956">
    <property type="term" value="C:protein kinase CK2 complex"/>
    <property type="evidence" value="ECO:0007669"/>
    <property type="project" value="UniProtKB-UniRule"/>
</dbReference>